<keyword evidence="8" id="KW-1185">Reference proteome</keyword>
<accession>A0A9Q0NHN3</accession>
<organism evidence="7 8">
    <name type="scientific">Pseudolycoriella hygida</name>
    <dbReference type="NCBI Taxonomy" id="35572"/>
    <lineage>
        <taxon>Eukaryota</taxon>
        <taxon>Metazoa</taxon>
        <taxon>Ecdysozoa</taxon>
        <taxon>Arthropoda</taxon>
        <taxon>Hexapoda</taxon>
        <taxon>Insecta</taxon>
        <taxon>Pterygota</taxon>
        <taxon>Neoptera</taxon>
        <taxon>Endopterygota</taxon>
        <taxon>Diptera</taxon>
        <taxon>Nematocera</taxon>
        <taxon>Sciaroidea</taxon>
        <taxon>Sciaridae</taxon>
        <taxon>Pseudolycoriella</taxon>
    </lineage>
</organism>
<keyword evidence="3" id="KW-0862">Zinc</keyword>
<feature type="region of interest" description="Disordered" evidence="5">
    <location>
        <begin position="1"/>
        <end position="23"/>
    </location>
</feature>
<dbReference type="SUPFAM" id="SSF144232">
    <property type="entry name" value="HIT/MYND zinc finger-like"/>
    <property type="match status" value="1"/>
</dbReference>
<evidence type="ECO:0000256" key="4">
    <source>
        <dbReference type="PROSITE-ProRule" id="PRU00134"/>
    </source>
</evidence>
<dbReference type="Gene3D" id="2.30.30.140">
    <property type="match status" value="2"/>
</dbReference>
<reference evidence="7" key="1">
    <citation type="submission" date="2022-07" db="EMBL/GenBank/DDBJ databases">
        <authorList>
            <person name="Trinca V."/>
            <person name="Uliana J.V.C."/>
            <person name="Torres T.T."/>
            <person name="Ward R.J."/>
            <person name="Monesi N."/>
        </authorList>
    </citation>
    <scope>NUCLEOTIDE SEQUENCE</scope>
    <source>
        <strain evidence="7">HSMRA1968</strain>
        <tissue evidence="7">Whole embryos</tissue>
    </source>
</reference>
<dbReference type="Pfam" id="PF01753">
    <property type="entry name" value="zf-MYND"/>
    <property type="match status" value="1"/>
</dbReference>
<dbReference type="Gene3D" id="6.10.140.2220">
    <property type="match status" value="1"/>
</dbReference>
<feature type="compositionally biased region" description="Polar residues" evidence="5">
    <location>
        <begin position="345"/>
        <end position="356"/>
    </location>
</feature>
<dbReference type="Pfam" id="PF00567">
    <property type="entry name" value="TUDOR"/>
    <property type="match status" value="2"/>
</dbReference>
<dbReference type="Proteomes" id="UP001151699">
    <property type="component" value="Chromosome A"/>
</dbReference>
<dbReference type="SUPFAM" id="SSF63748">
    <property type="entry name" value="Tudor/PWWP/MBT"/>
    <property type="match status" value="2"/>
</dbReference>
<proteinExistence type="predicted"/>
<feature type="compositionally biased region" description="Basic and acidic residues" evidence="5">
    <location>
        <begin position="304"/>
        <end position="324"/>
    </location>
</feature>
<dbReference type="EMBL" id="WJQU01000001">
    <property type="protein sequence ID" value="KAJ6649956.1"/>
    <property type="molecule type" value="Genomic_DNA"/>
</dbReference>
<dbReference type="GO" id="GO:0005737">
    <property type="term" value="C:cytoplasm"/>
    <property type="evidence" value="ECO:0007669"/>
    <property type="project" value="UniProtKB-ARBA"/>
</dbReference>
<dbReference type="InterPro" id="IPR002999">
    <property type="entry name" value="Tudor"/>
</dbReference>
<evidence type="ECO:0000256" key="1">
    <source>
        <dbReference type="ARBA" id="ARBA00022723"/>
    </source>
</evidence>
<evidence type="ECO:0000313" key="7">
    <source>
        <dbReference type="EMBL" id="KAJ6649956.1"/>
    </source>
</evidence>
<dbReference type="OrthoDB" id="10023235at2759"/>
<dbReference type="GO" id="GO:0008270">
    <property type="term" value="F:zinc ion binding"/>
    <property type="evidence" value="ECO:0007669"/>
    <property type="project" value="UniProtKB-KW"/>
</dbReference>
<evidence type="ECO:0000259" key="6">
    <source>
        <dbReference type="PROSITE" id="PS50865"/>
    </source>
</evidence>
<evidence type="ECO:0000256" key="3">
    <source>
        <dbReference type="ARBA" id="ARBA00022833"/>
    </source>
</evidence>
<protein>
    <submittedName>
        <fullName evidence="7">Protein vreteno</fullName>
    </submittedName>
</protein>
<dbReference type="Gene3D" id="2.40.50.90">
    <property type="match status" value="1"/>
</dbReference>
<keyword evidence="2 4" id="KW-0863">Zinc-finger</keyword>
<feature type="domain" description="MYND-type" evidence="6">
    <location>
        <begin position="29"/>
        <end position="64"/>
    </location>
</feature>
<feature type="region of interest" description="Disordered" evidence="5">
    <location>
        <begin position="260"/>
        <end position="357"/>
    </location>
</feature>
<sequence length="526" mass="59430">MPIRIARGGKKNQSNNDGRNDKKSEERCCFVCNVPSNDTCGVCGEIYCSTECQVADWPQHRYVCFKMPQLVKGTPVTTSKRSMVFADPPKNNEDVVLTCVKSSNKFYIRSCANDSEYKKNAEDFDRYGKNGNNLNRLPEKNDVVLVKSGDKFVRAVIVEVISEDEIDVGLADIGRKEKKSLRDMRPISDELFNRKRFNFLVLVDGLPAFLPREQFCKLLAYLKTGVVFTLKYDGHHSDPATKFHLLKKDTGLPLEVYLKEETPDDNSAKNTSENGSTSSKHSLNSSTKHSEFSPTKHSKNSSTKHSENSSTKHSENSSTKHSDEPSSEQLQQKVEKKVQPATPIEQKNVSQPQDQTKNSRKVIIDDLFTETLPEVAQLAVMDVSLVEELGGISGILRENVSKLNEIHGKAEAFGMVTHEVCVPEPDELYLVQFENEWYRALYTPPTFLLVDYGASERIQPQDIRKFPADFIDPVYTFFCTIDGLKEDSKLKESLQLGSQIVLRNCTKVPNEPYEYKGEIDKSKLKL</sequence>
<gene>
    <name evidence="7" type="primary">vret_0</name>
    <name evidence="7" type="ORF">Bhyg_05199</name>
</gene>
<dbReference type="AlphaFoldDB" id="A0A9Q0NHN3"/>
<evidence type="ECO:0000313" key="8">
    <source>
        <dbReference type="Proteomes" id="UP001151699"/>
    </source>
</evidence>
<dbReference type="InterPro" id="IPR035437">
    <property type="entry name" value="SNase_OB-fold_sf"/>
</dbReference>
<evidence type="ECO:0000256" key="2">
    <source>
        <dbReference type="ARBA" id="ARBA00022771"/>
    </source>
</evidence>
<feature type="compositionally biased region" description="Low complexity" evidence="5">
    <location>
        <begin position="276"/>
        <end position="287"/>
    </location>
</feature>
<dbReference type="CDD" id="cd20379">
    <property type="entry name" value="Tudor_dTUD-like"/>
    <property type="match status" value="1"/>
</dbReference>
<name>A0A9Q0NHN3_9DIPT</name>
<dbReference type="InterPro" id="IPR002893">
    <property type="entry name" value="Znf_MYND"/>
</dbReference>
<dbReference type="PROSITE" id="PS50865">
    <property type="entry name" value="ZF_MYND_2"/>
    <property type="match status" value="1"/>
</dbReference>
<comment type="caution">
    <text evidence="7">The sequence shown here is derived from an EMBL/GenBank/DDBJ whole genome shotgun (WGS) entry which is preliminary data.</text>
</comment>
<evidence type="ECO:0000256" key="5">
    <source>
        <dbReference type="SAM" id="MobiDB-lite"/>
    </source>
</evidence>
<keyword evidence="1" id="KW-0479">Metal-binding</keyword>